<accession>A0A1V9Z9N1</accession>
<dbReference type="PANTHER" id="PTHR37558:SF1">
    <property type="entry name" value="HTH CENPB-TYPE DOMAIN-CONTAINING PROTEIN"/>
    <property type="match status" value="1"/>
</dbReference>
<sequence>MMAASAQALEMTLPLGTNKNSLDIASGGAVLRKSFNAWDDVLLCRAVNQRKPWMAPSGEIMLYWSEIADTLMRTRGFGVKKDGPACKTRFEKILRMTIGGEKDMLRKTGTEEEYDERERLLRNMYEQIDSYRDGRDDSGSHGLGPQRQGMEMGMTDDMDSLENKRKRKGKALARIVSKRERLMDAIGGSSSMPSINGRDEFRSIFEYLQRRMEIDDAREERRMLAEKEMEERRTAAEERRMAAELERDRQQQEFMVKVLSLMQK</sequence>
<feature type="region of interest" description="Disordered" evidence="2">
    <location>
        <begin position="131"/>
        <end position="154"/>
    </location>
</feature>
<reference evidence="3 4" key="1">
    <citation type="journal article" date="2014" name="Genome Biol. Evol.">
        <title>The secreted proteins of Achlya hypogyna and Thraustotheca clavata identify the ancestral oomycete secretome and reveal gene acquisitions by horizontal gene transfer.</title>
        <authorList>
            <person name="Misner I."/>
            <person name="Blouin N."/>
            <person name="Leonard G."/>
            <person name="Richards T.A."/>
            <person name="Lane C.E."/>
        </authorList>
    </citation>
    <scope>NUCLEOTIDE SEQUENCE [LARGE SCALE GENOMIC DNA]</scope>
    <source>
        <strain evidence="3 4">ATCC 48635</strain>
    </source>
</reference>
<evidence type="ECO:0000256" key="1">
    <source>
        <dbReference type="SAM" id="Coils"/>
    </source>
</evidence>
<keyword evidence="1" id="KW-0175">Coiled coil</keyword>
<name>A0A1V9Z9N1_ACHHY</name>
<evidence type="ECO:0008006" key="5">
    <source>
        <dbReference type="Google" id="ProtNLM"/>
    </source>
</evidence>
<evidence type="ECO:0000313" key="4">
    <source>
        <dbReference type="Proteomes" id="UP000243579"/>
    </source>
</evidence>
<evidence type="ECO:0000313" key="3">
    <source>
        <dbReference type="EMBL" id="OQR94693.1"/>
    </source>
</evidence>
<proteinExistence type="predicted"/>
<dbReference type="PANTHER" id="PTHR37558">
    <property type="entry name" value="HTH CENPB-TYPE DOMAIN-CONTAINING PROTEIN"/>
    <property type="match status" value="1"/>
</dbReference>
<organism evidence="3 4">
    <name type="scientific">Achlya hypogyna</name>
    <name type="common">Oomycete</name>
    <name type="synonym">Protoachlya hypogyna</name>
    <dbReference type="NCBI Taxonomy" id="1202772"/>
    <lineage>
        <taxon>Eukaryota</taxon>
        <taxon>Sar</taxon>
        <taxon>Stramenopiles</taxon>
        <taxon>Oomycota</taxon>
        <taxon>Saprolegniomycetes</taxon>
        <taxon>Saprolegniales</taxon>
        <taxon>Achlyaceae</taxon>
        <taxon>Achlya</taxon>
    </lineage>
</organism>
<dbReference type="AlphaFoldDB" id="A0A1V9Z9N1"/>
<comment type="caution">
    <text evidence="3">The sequence shown here is derived from an EMBL/GenBank/DDBJ whole genome shotgun (WGS) entry which is preliminary data.</text>
</comment>
<feature type="coiled-coil region" evidence="1">
    <location>
        <begin position="226"/>
        <end position="253"/>
    </location>
</feature>
<dbReference type="EMBL" id="JNBR01000354">
    <property type="protein sequence ID" value="OQR94693.1"/>
    <property type="molecule type" value="Genomic_DNA"/>
</dbReference>
<gene>
    <name evidence="3" type="ORF">ACHHYP_01000</name>
</gene>
<dbReference type="Proteomes" id="UP000243579">
    <property type="component" value="Unassembled WGS sequence"/>
</dbReference>
<evidence type="ECO:0000256" key="2">
    <source>
        <dbReference type="SAM" id="MobiDB-lite"/>
    </source>
</evidence>
<protein>
    <recommendedName>
        <fullName evidence="5">Myb-like domain-containing protein</fullName>
    </recommendedName>
</protein>
<dbReference type="OrthoDB" id="72637at2759"/>
<keyword evidence="4" id="KW-1185">Reference proteome</keyword>